<dbReference type="PROSITE" id="PS51489">
    <property type="entry name" value="BUB1_N"/>
    <property type="match status" value="1"/>
</dbReference>
<dbReference type="Gene3D" id="1.25.40.10">
    <property type="entry name" value="Tetratricopeptide repeat domain"/>
    <property type="match status" value="3"/>
</dbReference>
<feature type="repeat" description="TPR" evidence="5">
    <location>
        <begin position="262"/>
        <end position="295"/>
    </location>
</feature>
<dbReference type="InterPro" id="IPR013212">
    <property type="entry name" value="Mad3/Bub1_I"/>
</dbReference>
<dbReference type="PANTHER" id="PTHR23082">
    <property type="entry name" value="TRANSCRIPTION INITIATION FACTOR IIIC TFIIIC , POLYPEPTIDE 3-RELATED"/>
    <property type="match status" value="1"/>
</dbReference>
<evidence type="ECO:0000256" key="2">
    <source>
        <dbReference type="ARBA" id="ARBA00022478"/>
    </source>
</evidence>
<dbReference type="SMART" id="SM00028">
    <property type="entry name" value="TPR"/>
    <property type="match status" value="5"/>
</dbReference>
<organism evidence="7 8">
    <name type="scientific">Syphacia muris</name>
    <dbReference type="NCBI Taxonomy" id="451379"/>
    <lineage>
        <taxon>Eukaryota</taxon>
        <taxon>Metazoa</taxon>
        <taxon>Ecdysozoa</taxon>
        <taxon>Nematoda</taxon>
        <taxon>Chromadorea</taxon>
        <taxon>Rhabditida</taxon>
        <taxon>Spirurina</taxon>
        <taxon>Oxyuridomorpha</taxon>
        <taxon>Oxyuroidea</taxon>
        <taxon>Oxyuridae</taxon>
        <taxon>Syphacia</taxon>
    </lineage>
</organism>
<dbReference type="GO" id="GO:0000428">
    <property type="term" value="C:DNA-directed RNA polymerase complex"/>
    <property type="evidence" value="ECO:0007669"/>
    <property type="project" value="UniProtKB-KW"/>
</dbReference>
<dbReference type="SUPFAM" id="SSF88798">
    <property type="entry name" value="N-terminal, heterodimerisation domain of RBP7 (RpoE)"/>
    <property type="match status" value="1"/>
</dbReference>
<dbReference type="Gene3D" id="2.40.50.140">
    <property type="entry name" value="Nucleic acid-binding proteins"/>
    <property type="match status" value="1"/>
</dbReference>
<protein>
    <submittedName>
        <fullName evidence="8">BUB1 N-terminal domain-containing protein</fullName>
    </submittedName>
</protein>
<proteinExistence type="inferred from homology"/>
<dbReference type="WBParaSite" id="SMUV_0000473801-mRNA-1">
    <property type="protein sequence ID" value="SMUV_0000473801-mRNA-1"/>
    <property type="gene ID" value="SMUV_0000473801"/>
</dbReference>
<sequence length="1534" mass="177181">MDDSGTELADLAPMRIRQDSVQSNVADFLEHEAAKLEASELQEIESEFPEDNEVVNDDEPGPSGIDCSEVLATEYNDTLERYMRDEFDEYIQITGGVELDEEESDDEGVGTNGFQRKRVDTFKRKESSFAAGSKRRFSATTVHQHVDEEIDENLLLGIPLELRRNEVLADDIKEVNAKSAVESGYRRKSNKTVDGLIGQANVLYAQGQKREARILLLEAIREEPRNPEPYKQVSDIYKELDQPHETLQYGLLAAHLSNRTTSEEWSELGDLACTLDRSEEAAACYGRAIKLEPTNWMYYEKRIFLLEKAGLRSLAMRTRLQAAQQIDHTSANLDFDWFQTLIKTVAEYYIECNIESRAIEALEVFVLRSREFGKDAEAQHQTLVGMWMSKGRFEDAAKSIFALCKGITALDEQGKYIFDVSYCGIFLGFTIKPFPPTKIHKYVIGNMLSTFLLTRLIVCFIKLDREDLITESFYYLQYVLGLIEKLNERKPVLEDESSYLLIPQAHMSKECYSLAQKFLENMMSKSFFSESPNVYYLYGQLLTARKKFEEAAVAYHKVLELDPSHVDARIKLSTIQQRLGLTEQAFETLKDYDLDAGNSIPDERLLVRQADFFLTEHRTSQFVRCVRMLLAPYFYDVQRQSVSIRKRSADILISNSVRNIALNVLHGSQMEKYVRRLGTLANTEQRSFNGLTNIQLHDYCFKLIEIFIGQERFIDALHICCYAYLLPQICKIRKTLETFENLLLFCALKAKEWALAFEYLRWFFTRVVNNYLSATRSNYKILFTRLFNAMNFVFCHSQNVSYHRYIMRAPARLPQSPMFDKKSLVRTALRVISGNNSLITGAYRHALSEYLRVWFEFPEDTLVCLLVALTFIHIACKKDICSRHMIALRGLAFMKRYEKLRGPCQETYYNIGRMFHQINILPMAVHFYTKCLKVKFEEIPKVQYEDFDSGINYVETAFRFDLRSMAAHNLAMIYQKSGNKSKAIQLLEKYCVMSLSDGYEWELSRENIRPLRGGRNVQSLNSAFEGQRVSLPPLFASFNRISRVGGPASIREAELKFKKTLDEAVNANDALEPCIKYVAWFEERYPTGVYFNDMIYTYYSIYRNDVRMMKMWFKLAENKPGVSGDIFFERAYTAGCFLTLAPFYVRWAELRETSGDISGAHTIFMRARQHHAEPKSDIDEAADALTLRQMRIMQEEDAAERENLVDEEPQRIALGELDCSEATSVFRDTCEVARGMAKQPMRKPTSDKCAFEIFQDEGDCCIDEPLIPQYFGEDLGQVDFTENKKKPVKWKEARIDLVKKTVSNKDKSFQVFDEEEHKRRKREKKARELAMSFLLVADEVVLQYYETEKVITDRLNELLSNKVVPGVGLCIFLHDILDVGDAYILPGDGSSHIRVKFRFIVFRPFVDEIIEAKVLSSNKSGLTLSIKFFEDIFVPAHRLPQTSVFEEEEQVWYWEYPSEDDQPPAKLYMDPGKIVKFRVVENVFKDVDPSVPEEEAKKEKSYEIIGSMAELGLGCVAWWKNDEDEAMDTVESID</sequence>
<dbReference type="Gene3D" id="3.30.1490.120">
    <property type="entry name" value="RNA polymerase Rpb7-like, N-terminal domain"/>
    <property type="match status" value="1"/>
</dbReference>
<keyword evidence="4" id="KW-0539">Nucleus</keyword>
<dbReference type="InterPro" id="IPR019734">
    <property type="entry name" value="TPR_rpt"/>
</dbReference>
<dbReference type="Proteomes" id="UP000046393">
    <property type="component" value="Unplaced"/>
</dbReference>
<dbReference type="SUPFAM" id="SSF50249">
    <property type="entry name" value="Nucleic acid-binding proteins"/>
    <property type="match status" value="1"/>
</dbReference>
<keyword evidence="3" id="KW-0804">Transcription</keyword>
<dbReference type="SUPFAM" id="SSF48452">
    <property type="entry name" value="TPR-like"/>
    <property type="match status" value="2"/>
</dbReference>
<evidence type="ECO:0000256" key="1">
    <source>
        <dbReference type="ARBA" id="ARBA00009307"/>
    </source>
</evidence>
<dbReference type="CDD" id="cd04330">
    <property type="entry name" value="RNAP_III_Rpc25_N"/>
    <property type="match status" value="1"/>
</dbReference>
<accession>A0A158R4X0</accession>
<name>A0A158R4X0_9BILA</name>
<feature type="repeat" description="TPR" evidence="5">
    <location>
        <begin position="532"/>
        <end position="565"/>
    </location>
</feature>
<dbReference type="Pfam" id="PF14559">
    <property type="entry name" value="TPR_19"/>
    <property type="match status" value="1"/>
</dbReference>
<keyword evidence="5" id="KW-0802">TPR repeat</keyword>
<feature type="domain" description="BUB1 N-terminal" evidence="6">
    <location>
        <begin position="1051"/>
        <end position="1208"/>
    </location>
</feature>
<dbReference type="SMART" id="SM00777">
    <property type="entry name" value="Mad3_BUB1_I"/>
    <property type="match status" value="1"/>
</dbReference>
<evidence type="ECO:0000313" key="7">
    <source>
        <dbReference type="Proteomes" id="UP000046393"/>
    </source>
</evidence>
<dbReference type="InterPro" id="IPR036898">
    <property type="entry name" value="RNA_pol_Rpb7-like_N_sf"/>
</dbReference>
<dbReference type="InterPro" id="IPR039340">
    <property type="entry name" value="Tfc4/TFIIIC-102/Sfc4"/>
</dbReference>
<dbReference type="InterPro" id="IPR013238">
    <property type="entry name" value="RNA_pol_III_Rbc25"/>
</dbReference>
<evidence type="ECO:0000259" key="6">
    <source>
        <dbReference type="PROSITE" id="PS51489"/>
    </source>
</evidence>
<reference evidence="8" key="1">
    <citation type="submission" date="2016-04" db="UniProtKB">
        <authorList>
            <consortium name="WormBaseParasite"/>
        </authorList>
    </citation>
    <scope>IDENTIFICATION</scope>
</reference>
<dbReference type="InterPro" id="IPR005576">
    <property type="entry name" value="Rpb7-like_N"/>
</dbReference>
<keyword evidence="2" id="KW-0240">DNA-directed RNA polymerase</keyword>
<dbReference type="Pfam" id="PF13181">
    <property type="entry name" value="TPR_8"/>
    <property type="match status" value="1"/>
</dbReference>
<dbReference type="Pfam" id="PF08292">
    <property type="entry name" value="RNA_pol_Rbc25"/>
    <property type="match status" value="1"/>
</dbReference>
<dbReference type="STRING" id="451379.A0A158R4X0"/>
<dbReference type="Pfam" id="PF08311">
    <property type="entry name" value="Mad3_BUB1_I"/>
    <property type="match status" value="1"/>
</dbReference>
<dbReference type="InterPro" id="IPR012340">
    <property type="entry name" value="NA-bd_OB-fold"/>
</dbReference>
<dbReference type="GO" id="GO:0006383">
    <property type="term" value="P:transcription by RNA polymerase III"/>
    <property type="evidence" value="ECO:0007669"/>
    <property type="project" value="InterPro"/>
</dbReference>
<evidence type="ECO:0000256" key="5">
    <source>
        <dbReference type="PROSITE-ProRule" id="PRU00339"/>
    </source>
</evidence>
<dbReference type="PROSITE" id="PS50005">
    <property type="entry name" value="TPR"/>
    <property type="match status" value="2"/>
</dbReference>
<dbReference type="PANTHER" id="PTHR23082:SF0">
    <property type="entry name" value="GENERAL TRANSCRIPTION FACTOR 3C POLYPEPTIDE 3"/>
    <property type="match status" value="1"/>
</dbReference>
<evidence type="ECO:0000313" key="8">
    <source>
        <dbReference type="WBParaSite" id="SMUV_0000473801-mRNA-1"/>
    </source>
</evidence>
<evidence type="ECO:0000256" key="4">
    <source>
        <dbReference type="ARBA" id="ARBA00023242"/>
    </source>
</evidence>
<dbReference type="InterPro" id="IPR011990">
    <property type="entry name" value="TPR-like_helical_dom_sf"/>
</dbReference>
<comment type="similarity">
    <text evidence="1">Belongs to the eukaryotic RPB7/RPC8 RNA polymerase subunit family.</text>
</comment>
<dbReference type="Pfam" id="PF03876">
    <property type="entry name" value="SHS2_Rpb7-N"/>
    <property type="match status" value="1"/>
</dbReference>
<keyword evidence="7" id="KW-1185">Reference proteome</keyword>
<dbReference type="GO" id="GO:0000127">
    <property type="term" value="C:transcription factor TFIIIC complex"/>
    <property type="evidence" value="ECO:0007669"/>
    <property type="project" value="TreeGrafter"/>
</dbReference>
<evidence type="ECO:0000256" key="3">
    <source>
        <dbReference type="ARBA" id="ARBA00023163"/>
    </source>
</evidence>
<dbReference type="Gene3D" id="1.25.40.430">
    <property type="match status" value="1"/>
</dbReference>